<keyword evidence="7" id="KW-0472">Membrane</keyword>
<comment type="subcellular location">
    <subcellularLocation>
        <location evidence="1">Cell membrane</location>
        <topology evidence="1">Multi-pass membrane protein</topology>
    </subcellularLocation>
</comment>
<protein>
    <recommendedName>
        <fullName evidence="11">Bestrophin homolog</fullName>
    </recommendedName>
</protein>
<evidence type="ECO:0000256" key="2">
    <source>
        <dbReference type="ARBA" id="ARBA00022448"/>
    </source>
</evidence>
<sequence>MNGPQWKLVTLILSVLEDIHLLATALTIPSHNRHHASFAINSINYRYRATPSLHVQLRNKASAGKPCCYMSSSIAAEAEETSHVEQPPRRRLIPQARRPSMGEGSRYRSNDWILNVLSIPRSYLLRRIKSHLIFDQLVCLAVLALHKAGMKISIPLLGHTLLGSFLGLLLVFRTNSAYSRFWDARVYWAKASSTCRSLAMGCVWHLRPHAPKSVAKLEQLLVAFPDVLAYTCLVGVRKARLPQEEWELLYGKQQKEGHVNAGRATKRESKELTERNVVALDPATVILYKMHQYLHEASYETKNPPVIFNFYLSTLGGEVSRLSDVLSGCEKIVQTPVPLSYSRHTSRFLTLWCGFLPFAIVKDLGWLSIPVMGTVSWLLYGLEEIGHLIEQPFVPVTERPTYLISDDEEDSSSVKKNDDRASKTMPYDIGLPVCSVAERIRLEVEKIISLR</sequence>
<accession>A0ABD3PX09</accession>
<evidence type="ECO:0000256" key="4">
    <source>
        <dbReference type="ARBA" id="ARBA00022692"/>
    </source>
</evidence>
<dbReference type="PANTHER" id="PTHR33281">
    <property type="entry name" value="UPF0187 PROTEIN YNEE"/>
    <property type="match status" value="1"/>
</dbReference>
<keyword evidence="4" id="KW-0812">Transmembrane</keyword>
<dbReference type="Proteomes" id="UP001516023">
    <property type="component" value="Unassembled WGS sequence"/>
</dbReference>
<feature type="signal peptide" evidence="8">
    <location>
        <begin position="1"/>
        <end position="25"/>
    </location>
</feature>
<evidence type="ECO:0000256" key="8">
    <source>
        <dbReference type="SAM" id="SignalP"/>
    </source>
</evidence>
<keyword evidence="3" id="KW-1003">Cell membrane</keyword>
<keyword evidence="2" id="KW-0813">Transport</keyword>
<dbReference type="GO" id="GO:0005886">
    <property type="term" value="C:plasma membrane"/>
    <property type="evidence" value="ECO:0007669"/>
    <property type="project" value="UniProtKB-SubCell"/>
</dbReference>
<dbReference type="PANTHER" id="PTHR33281:SF19">
    <property type="entry name" value="VOLTAGE-DEPENDENT ANION CHANNEL-FORMING PROTEIN YNEE"/>
    <property type="match status" value="1"/>
</dbReference>
<evidence type="ECO:0000256" key="7">
    <source>
        <dbReference type="ARBA" id="ARBA00023136"/>
    </source>
</evidence>
<dbReference type="Pfam" id="PF25539">
    <property type="entry name" value="Bestrophin_2"/>
    <property type="match status" value="1"/>
</dbReference>
<organism evidence="9 10">
    <name type="scientific">Cyclotella cryptica</name>
    <dbReference type="NCBI Taxonomy" id="29204"/>
    <lineage>
        <taxon>Eukaryota</taxon>
        <taxon>Sar</taxon>
        <taxon>Stramenopiles</taxon>
        <taxon>Ochrophyta</taxon>
        <taxon>Bacillariophyta</taxon>
        <taxon>Coscinodiscophyceae</taxon>
        <taxon>Thalassiosirophycidae</taxon>
        <taxon>Stephanodiscales</taxon>
        <taxon>Stephanodiscaceae</taxon>
        <taxon>Cyclotella</taxon>
    </lineage>
</organism>
<evidence type="ECO:0000256" key="6">
    <source>
        <dbReference type="ARBA" id="ARBA00023065"/>
    </source>
</evidence>
<evidence type="ECO:0000313" key="10">
    <source>
        <dbReference type="Proteomes" id="UP001516023"/>
    </source>
</evidence>
<feature type="chain" id="PRO_5044876203" description="Bestrophin homolog" evidence="8">
    <location>
        <begin position="26"/>
        <end position="451"/>
    </location>
</feature>
<keyword evidence="5" id="KW-1133">Transmembrane helix</keyword>
<dbReference type="InterPro" id="IPR044669">
    <property type="entry name" value="YneE/VCCN1/2-like"/>
</dbReference>
<dbReference type="AlphaFoldDB" id="A0ABD3PX09"/>
<evidence type="ECO:0000256" key="3">
    <source>
        <dbReference type="ARBA" id="ARBA00022475"/>
    </source>
</evidence>
<reference evidence="9 10" key="1">
    <citation type="journal article" date="2020" name="G3 (Bethesda)">
        <title>Improved Reference Genome for Cyclotella cryptica CCMP332, a Model for Cell Wall Morphogenesis, Salinity Adaptation, and Lipid Production in Diatoms (Bacillariophyta).</title>
        <authorList>
            <person name="Roberts W.R."/>
            <person name="Downey K.M."/>
            <person name="Ruck E.C."/>
            <person name="Traller J.C."/>
            <person name="Alverson A.J."/>
        </authorList>
    </citation>
    <scope>NUCLEOTIDE SEQUENCE [LARGE SCALE GENOMIC DNA]</scope>
    <source>
        <strain evidence="9 10">CCMP332</strain>
    </source>
</reference>
<gene>
    <name evidence="9" type="ORF">HJC23_006193</name>
</gene>
<keyword evidence="8" id="KW-0732">Signal</keyword>
<evidence type="ECO:0000256" key="5">
    <source>
        <dbReference type="ARBA" id="ARBA00022989"/>
    </source>
</evidence>
<comment type="caution">
    <text evidence="9">The sequence shown here is derived from an EMBL/GenBank/DDBJ whole genome shotgun (WGS) entry which is preliminary data.</text>
</comment>
<proteinExistence type="predicted"/>
<dbReference type="EMBL" id="JABMIG020000103">
    <property type="protein sequence ID" value="KAL3792281.1"/>
    <property type="molecule type" value="Genomic_DNA"/>
</dbReference>
<name>A0ABD3PX09_9STRA</name>
<keyword evidence="10" id="KW-1185">Reference proteome</keyword>
<evidence type="ECO:0000313" key="9">
    <source>
        <dbReference type="EMBL" id="KAL3792281.1"/>
    </source>
</evidence>
<evidence type="ECO:0000256" key="1">
    <source>
        <dbReference type="ARBA" id="ARBA00004651"/>
    </source>
</evidence>
<evidence type="ECO:0008006" key="11">
    <source>
        <dbReference type="Google" id="ProtNLM"/>
    </source>
</evidence>
<keyword evidence="6" id="KW-0406">Ion transport</keyword>
<dbReference type="GO" id="GO:0006811">
    <property type="term" value="P:monoatomic ion transport"/>
    <property type="evidence" value="ECO:0007669"/>
    <property type="project" value="UniProtKB-KW"/>
</dbReference>